<accession>A0A8J7MPZ2</accession>
<reference evidence="3" key="1">
    <citation type="submission" date="2021-01" db="EMBL/GenBank/DDBJ databases">
        <title>Genome seq and assembly of Tabrizicola sp. KVB23.</title>
        <authorList>
            <person name="Chhetri G."/>
        </authorList>
    </citation>
    <scope>NUCLEOTIDE SEQUENCE</scope>
    <source>
        <strain evidence="3">KVB23</strain>
    </source>
</reference>
<gene>
    <name evidence="3" type="ORF">JI744_07170</name>
</gene>
<dbReference type="EMBL" id="JAESVP010000003">
    <property type="protein sequence ID" value="MBL4927881.1"/>
    <property type="molecule type" value="Genomic_DNA"/>
</dbReference>
<dbReference type="Gene3D" id="3.10.350.10">
    <property type="entry name" value="LysM domain"/>
    <property type="match status" value="1"/>
</dbReference>
<feature type="compositionally biased region" description="Low complexity" evidence="1">
    <location>
        <begin position="294"/>
        <end position="311"/>
    </location>
</feature>
<feature type="compositionally biased region" description="Pro residues" evidence="1">
    <location>
        <begin position="254"/>
        <end position="268"/>
    </location>
</feature>
<dbReference type="InterPro" id="IPR036779">
    <property type="entry name" value="LysM_dom_sf"/>
</dbReference>
<evidence type="ECO:0000256" key="1">
    <source>
        <dbReference type="SAM" id="MobiDB-lite"/>
    </source>
</evidence>
<comment type="caution">
    <text evidence="3">The sequence shown here is derived from an EMBL/GenBank/DDBJ whole genome shotgun (WGS) entry which is preliminary data.</text>
</comment>
<name>A0A8J7MPZ2_9RHOB</name>
<dbReference type="CDD" id="cd00118">
    <property type="entry name" value="LysM"/>
    <property type="match status" value="1"/>
</dbReference>
<dbReference type="SMART" id="SM00257">
    <property type="entry name" value="LysM"/>
    <property type="match status" value="1"/>
</dbReference>
<dbReference type="PANTHER" id="PTHR34700">
    <property type="entry name" value="POTASSIUM BINDING PROTEIN KBP"/>
    <property type="match status" value="1"/>
</dbReference>
<keyword evidence="4" id="KW-1185">Reference proteome</keyword>
<feature type="compositionally biased region" description="Low complexity" evidence="1">
    <location>
        <begin position="269"/>
        <end position="286"/>
    </location>
</feature>
<dbReference type="PANTHER" id="PTHR34700:SF4">
    <property type="entry name" value="PHAGE-LIKE ELEMENT PBSX PROTEIN XKDP"/>
    <property type="match status" value="1"/>
</dbReference>
<dbReference type="Proteomes" id="UP000619033">
    <property type="component" value="Unassembled WGS sequence"/>
</dbReference>
<dbReference type="PROSITE" id="PS51782">
    <property type="entry name" value="LYSM"/>
    <property type="match status" value="1"/>
</dbReference>
<feature type="region of interest" description="Disordered" evidence="1">
    <location>
        <begin position="246"/>
        <end position="313"/>
    </location>
</feature>
<dbReference type="Pfam" id="PF01476">
    <property type="entry name" value="LysM"/>
    <property type="match status" value="1"/>
</dbReference>
<dbReference type="InterPro" id="IPR013783">
    <property type="entry name" value="Ig-like_fold"/>
</dbReference>
<dbReference type="Gene3D" id="2.60.40.10">
    <property type="entry name" value="Immunoglobulins"/>
    <property type="match status" value="1"/>
</dbReference>
<dbReference type="InterPro" id="IPR052196">
    <property type="entry name" value="Bact_Kbp"/>
</dbReference>
<feature type="domain" description="LysM" evidence="2">
    <location>
        <begin position="319"/>
        <end position="368"/>
    </location>
</feature>
<evidence type="ECO:0000313" key="3">
    <source>
        <dbReference type="EMBL" id="MBL4927881.1"/>
    </source>
</evidence>
<evidence type="ECO:0000259" key="2">
    <source>
        <dbReference type="PROSITE" id="PS51782"/>
    </source>
</evidence>
<protein>
    <submittedName>
        <fullName evidence="3">LysM peptidoglycan-binding domain-containing protein</fullName>
    </submittedName>
</protein>
<dbReference type="InterPro" id="IPR018392">
    <property type="entry name" value="LysM"/>
</dbReference>
<organism evidence="3 4">
    <name type="scientific">Fuscibacter oryzae</name>
    <dbReference type="NCBI Taxonomy" id="2803939"/>
    <lineage>
        <taxon>Bacteria</taxon>
        <taxon>Pseudomonadati</taxon>
        <taxon>Pseudomonadota</taxon>
        <taxon>Alphaproteobacteria</taxon>
        <taxon>Rhodobacterales</taxon>
        <taxon>Paracoccaceae</taxon>
        <taxon>Fuscibacter</taxon>
    </lineage>
</organism>
<dbReference type="AlphaFoldDB" id="A0A8J7MPZ2"/>
<proteinExistence type="predicted"/>
<sequence length="372" mass="37218">MLPAFDVVRVAPDGAATVAGSAAPDAAVSLRIDGAEVAAGKADGQGKFALLFTMPPADAPRLMQLVTIVGGVETAAKEMVAVAPVAAPKVAEVAPQPAAEPAAGVTAEATATIAETTEAAQPSFTSPPAALLVAGSGVKVLQSGAAPTPGFAPALTIDSIAYTADGAVQVGGRGQHGQDVRLYLDQKSVATAPVEMDGAWTVTLPDVAPGLYTLRADLVMPDGKVTARFETPFKRETTEALAAALGSGAGAPQPAEPTPTAEPQPGATPEPATATDATETTAAEPAAPQPAAPQPATAQPAAAPPAAAQPAVAPPPAPLTVTVQPGYTLWGIAKTEFGDGVMYVQVFEANKDRIRDPDLIYPGQVFTIPKAP</sequence>
<evidence type="ECO:0000313" key="4">
    <source>
        <dbReference type="Proteomes" id="UP000619033"/>
    </source>
</evidence>